<accession>A0A8J3RW27</accession>
<dbReference type="Gene3D" id="3.30.450.40">
    <property type="match status" value="1"/>
</dbReference>
<organism evidence="4 5">
    <name type="scientific">Planobispora rosea</name>
    <dbReference type="NCBI Taxonomy" id="35762"/>
    <lineage>
        <taxon>Bacteria</taxon>
        <taxon>Bacillati</taxon>
        <taxon>Actinomycetota</taxon>
        <taxon>Actinomycetes</taxon>
        <taxon>Streptosporangiales</taxon>
        <taxon>Streptosporangiaceae</taxon>
        <taxon>Planobispora</taxon>
    </lineage>
</organism>
<dbReference type="GO" id="GO:0003677">
    <property type="term" value="F:DNA binding"/>
    <property type="evidence" value="ECO:0007669"/>
    <property type="project" value="UniProtKB-KW"/>
</dbReference>
<sequence>MTGGRPSAATSATSAGPASSVGPATSAGSVRISDPDAHSTRLRRLYEAVLTGGPPPDGEGFRSLISASWRRSLAAGVDPCAVSAPPAFSPGDVRDIRSAHPMGGLLPLITGTLLHMADETAHVLIVTDAEGRVLWRGGSSRVMGRADEVGLADGFHWGERMVGTNGIGTALATGRPVHVCSAEHLLGVLHPWSCSSAPITDPDSGDVLGCIDISGVMSALHPATVALVETTARLAESHLQLRMRERDDRFRARHEGRLRALRGAPGALVTATGRIVAGDLAMGRGGRIALPEPGNLEPGTLGPGNPGAGTPESVTPDAGNRGAGNRGAGSLGAGNLGAGGEVLLPDGRAGVLEPLEGGFLLRLPGRSRTSRLILPFLGAEHPWARLDGVRVPLSPRHAEILALLALNPRGLTADRLSLLLYGDAGNPVTARAEIHRLRAQLGPAVAAKPYRLTCAVEADFLTLKRLLAAEDTAGVAEIYRGPLLPASESPAIRGEREELDGQVHACLLRRGTPDDLWAYAGTEPGRNDVHVLERLVAALPADDPRAVTARIRLAACDP</sequence>
<dbReference type="InterPro" id="IPR001867">
    <property type="entry name" value="OmpR/PhoB-type_DNA-bd"/>
</dbReference>
<reference evidence="4" key="1">
    <citation type="submission" date="2021-01" db="EMBL/GenBank/DDBJ databases">
        <title>Whole genome shotgun sequence of Planobispora rosea NBRC 15558.</title>
        <authorList>
            <person name="Komaki H."/>
            <person name="Tamura T."/>
        </authorList>
    </citation>
    <scope>NUCLEOTIDE SEQUENCE</scope>
    <source>
        <strain evidence="4">NBRC 15558</strain>
    </source>
</reference>
<dbReference type="Pfam" id="PF01590">
    <property type="entry name" value="GAF"/>
    <property type="match status" value="1"/>
</dbReference>
<feature type="region of interest" description="Disordered" evidence="2">
    <location>
        <begin position="288"/>
        <end position="327"/>
    </location>
</feature>
<evidence type="ECO:0000256" key="2">
    <source>
        <dbReference type="SAM" id="MobiDB-lite"/>
    </source>
</evidence>
<dbReference type="Proteomes" id="UP000655044">
    <property type="component" value="Unassembled WGS sequence"/>
</dbReference>
<dbReference type="EMBL" id="BOOI01000001">
    <property type="protein sequence ID" value="GIH81730.1"/>
    <property type="molecule type" value="Genomic_DNA"/>
</dbReference>
<protein>
    <recommendedName>
        <fullName evidence="3">OmpR/PhoB-type domain-containing protein</fullName>
    </recommendedName>
</protein>
<evidence type="ECO:0000259" key="3">
    <source>
        <dbReference type="SMART" id="SM00862"/>
    </source>
</evidence>
<evidence type="ECO:0000313" key="4">
    <source>
        <dbReference type="EMBL" id="GIH81730.1"/>
    </source>
</evidence>
<dbReference type="GO" id="GO:0006355">
    <property type="term" value="P:regulation of DNA-templated transcription"/>
    <property type="evidence" value="ECO:0007669"/>
    <property type="project" value="InterPro"/>
</dbReference>
<dbReference type="InterPro" id="IPR029016">
    <property type="entry name" value="GAF-like_dom_sf"/>
</dbReference>
<evidence type="ECO:0000256" key="1">
    <source>
        <dbReference type="ARBA" id="ARBA00023125"/>
    </source>
</evidence>
<dbReference type="AlphaFoldDB" id="A0A8J3RW27"/>
<comment type="caution">
    <text evidence="4">The sequence shown here is derived from an EMBL/GenBank/DDBJ whole genome shotgun (WGS) entry which is preliminary data.</text>
</comment>
<gene>
    <name evidence="4" type="ORF">Pro02_01380</name>
</gene>
<dbReference type="SMART" id="SM00862">
    <property type="entry name" value="Trans_reg_C"/>
    <property type="match status" value="1"/>
</dbReference>
<feature type="domain" description="OmpR/PhoB-type" evidence="3">
    <location>
        <begin position="388"/>
        <end position="452"/>
    </location>
</feature>
<name>A0A8J3RW27_PLARO</name>
<proteinExistence type="predicted"/>
<feature type="compositionally biased region" description="Low complexity" evidence="2">
    <location>
        <begin position="1"/>
        <end position="30"/>
    </location>
</feature>
<dbReference type="GO" id="GO:0000160">
    <property type="term" value="P:phosphorelay signal transduction system"/>
    <property type="evidence" value="ECO:0007669"/>
    <property type="project" value="InterPro"/>
</dbReference>
<keyword evidence="1" id="KW-0238">DNA-binding</keyword>
<feature type="region of interest" description="Disordered" evidence="2">
    <location>
        <begin position="1"/>
        <end position="36"/>
    </location>
</feature>
<dbReference type="InterPro" id="IPR003018">
    <property type="entry name" value="GAF"/>
</dbReference>
<evidence type="ECO:0000313" key="5">
    <source>
        <dbReference type="Proteomes" id="UP000655044"/>
    </source>
</evidence>
<keyword evidence="5" id="KW-1185">Reference proteome</keyword>